<dbReference type="AlphaFoldDB" id="A0ABD1CD39"/>
<sequence>MKKQKVPNPPQYFKPWLNRGNPRDGSASSCDLNGNQQACVSRQSADKNVACTSTRDRIASVESPHPAELKCPETDFGVAKPAGTDDAISTDFGTSGSPFRVELSCSAIDINVAQRTVTDGTACTDTEVSTSRTNAIETDRELNKPILRWFATGSVRNNDKSMDKHLRTAPGDSPRSTKAVGSAASYVPANHGVLTPAVADDTNSSGSGIIESTAGNLHRAELICTMTDFGVANPAGTERTGKSVLSVGYLFQAELGLTAPGDSPRSTKGDGSAASYVPADHGVLTPAVADDTTSSDSGISESTAGSLHRAELSCSAIDNNVAQRTVTDGTACTDTEVSTSRTNAIETDRELNKPILRWFATGSVRNNDKSMDKHLRTALGDSPRSTKAVGSAASYVPADSGGLTDDASSSDSGIGAANGTPHRNVLTADFGVAKPTGTVSKKRPFIEDPSKTIQPAEKVRKVNIHKKRKYAESYLGFGFTWIGDEDNQQP</sequence>
<feature type="region of interest" description="Disordered" evidence="1">
    <location>
        <begin position="160"/>
        <end position="179"/>
    </location>
</feature>
<feature type="non-terminal residue" evidence="2">
    <location>
        <position position="490"/>
    </location>
</feature>
<evidence type="ECO:0000313" key="3">
    <source>
        <dbReference type="Proteomes" id="UP001562425"/>
    </source>
</evidence>
<protein>
    <submittedName>
        <fullName evidence="2">Uncharacterized protein</fullName>
    </submittedName>
</protein>
<evidence type="ECO:0000313" key="2">
    <source>
        <dbReference type="EMBL" id="KAL1374288.1"/>
    </source>
</evidence>
<reference evidence="2 3" key="1">
    <citation type="submission" date="2024-05" db="EMBL/GenBank/DDBJ databases">
        <title>Culex pipiens pipiens assembly and annotation.</title>
        <authorList>
            <person name="Alout H."/>
            <person name="Durand T."/>
        </authorList>
    </citation>
    <scope>NUCLEOTIDE SEQUENCE [LARGE SCALE GENOMIC DNA]</scope>
    <source>
        <strain evidence="2">HA-2024</strain>
        <tissue evidence="2">Whole body</tissue>
    </source>
</reference>
<gene>
    <name evidence="2" type="ORF">pipiens_018170</name>
</gene>
<accession>A0ABD1CD39</accession>
<dbReference type="EMBL" id="JBEHCU010013489">
    <property type="protein sequence ID" value="KAL1374288.1"/>
    <property type="molecule type" value="Genomic_DNA"/>
</dbReference>
<dbReference type="Proteomes" id="UP001562425">
    <property type="component" value="Unassembled WGS sequence"/>
</dbReference>
<feature type="compositionally biased region" description="Low complexity" evidence="1">
    <location>
        <begin position="405"/>
        <end position="419"/>
    </location>
</feature>
<feature type="region of interest" description="Disordered" evidence="1">
    <location>
        <begin position="1"/>
        <end position="32"/>
    </location>
</feature>
<keyword evidence="3" id="KW-1185">Reference proteome</keyword>
<comment type="caution">
    <text evidence="2">The sequence shown here is derived from an EMBL/GenBank/DDBJ whole genome shotgun (WGS) entry which is preliminary data.</text>
</comment>
<feature type="region of interest" description="Disordered" evidence="1">
    <location>
        <begin position="378"/>
        <end position="420"/>
    </location>
</feature>
<organism evidence="2 3">
    <name type="scientific">Culex pipiens pipiens</name>
    <name type="common">Northern house mosquito</name>
    <dbReference type="NCBI Taxonomy" id="38569"/>
    <lineage>
        <taxon>Eukaryota</taxon>
        <taxon>Metazoa</taxon>
        <taxon>Ecdysozoa</taxon>
        <taxon>Arthropoda</taxon>
        <taxon>Hexapoda</taxon>
        <taxon>Insecta</taxon>
        <taxon>Pterygota</taxon>
        <taxon>Neoptera</taxon>
        <taxon>Endopterygota</taxon>
        <taxon>Diptera</taxon>
        <taxon>Nematocera</taxon>
        <taxon>Culicoidea</taxon>
        <taxon>Culicidae</taxon>
        <taxon>Culicinae</taxon>
        <taxon>Culicini</taxon>
        <taxon>Culex</taxon>
        <taxon>Culex</taxon>
    </lineage>
</organism>
<name>A0ABD1CD39_CULPP</name>
<evidence type="ECO:0000256" key="1">
    <source>
        <dbReference type="SAM" id="MobiDB-lite"/>
    </source>
</evidence>
<proteinExistence type="predicted"/>